<dbReference type="PANTHER" id="PTHR21225">
    <property type="entry name" value="PHOSPHO-2-DEHYDRO-3-DEOXYHEPTONATE ALDOLASE DAHP SYNTHETASE"/>
    <property type="match status" value="1"/>
</dbReference>
<organism evidence="10 11">
    <name type="scientific">Alcanivorax sediminis</name>
    <dbReference type="NCBI Taxonomy" id="2663008"/>
    <lineage>
        <taxon>Bacteria</taxon>
        <taxon>Pseudomonadati</taxon>
        <taxon>Pseudomonadota</taxon>
        <taxon>Gammaproteobacteria</taxon>
        <taxon>Oceanospirillales</taxon>
        <taxon>Alcanivoracaceae</taxon>
        <taxon>Alcanivorax</taxon>
    </lineage>
</organism>
<keyword evidence="4 8" id="KW-0028">Amino-acid biosynthesis</keyword>
<evidence type="ECO:0000256" key="8">
    <source>
        <dbReference type="PIRNR" id="PIRNR001361"/>
    </source>
</evidence>
<dbReference type="EC" id="2.5.1.54" evidence="8"/>
<keyword evidence="5 8" id="KW-0808">Transferase</keyword>
<evidence type="ECO:0000313" key="11">
    <source>
        <dbReference type="Proteomes" id="UP000469421"/>
    </source>
</evidence>
<sequence length="364" mass="39739">MSSKHVDNVNIDSQFILATPDQIKSSVPVSPNSEKVVREGRETIKNILEKRDHRMIAVVGPCSIHDVDSALEYARKLKLLADKVSDTLYIVMRVYFEKPRTSIGWKGLINDPYLDNSFRIEEGLQIARKLLADITDMGLPVATEALDPVAPQYFSDLISWYAIGARTTESQTHREMASGLSSPAGFKNATDGGLMVAINAIESSSHPHRFLGINAQGQVAVIKTTGNSHCHVVLRGGGGSSNYDADHIEVCEHVLSSSGIDPVIMIDCSHANSGKDPSRQPIVLSDIAAQIQQGNRSIIGFMMESHLYYGSQSLDADNPKSLRYGVSITDSCLDWESTESCLVDLANDLQRALPKRVKMTSAIA</sequence>
<dbReference type="PANTHER" id="PTHR21225:SF10">
    <property type="entry name" value="PHOSPHO-2-DEHYDRO-3-DEOXYHEPTONATE ALDOLASE, TYR-SENSITIVE"/>
    <property type="match status" value="1"/>
</dbReference>
<dbReference type="GO" id="GO:0042802">
    <property type="term" value="F:identical protein binding"/>
    <property type="evidence" value="ECO:0007669"/>
    <property type="project" value="UniProtKB-ARBA"/>
</dbReference>
<dbReference type="InterPro" id="IPR006219">
    <property type="entry name" value="DAHP_synth_1"/>
</dbReference>
<keyword evidence="6 8" id="KW-0057">Aromatic amino acid biosynthesis</keyword>
<dbReference type="InterPro" id="IPR006218">
    <property type="entry name" value="DAHP1/KDSA"/>
</dbReference>
<evidence type="ECO:0000313" key="10">
    <source>
        <dbReference type="EMBL" id="MQX53009.1"/>
    </source>
</evidence>
<dbReference type="InterPro" id="IPR013785">
    <property type="entry name" value="Aldolase_TIM"/>
</dbReference>
<dbReference type="AlphaFoldDB" id="A0A6N7LRH4"/>
<dbReference type="GO" id="GO:0005737">
    <property type="term" value="C:cytoplasm"/>
    <property type="evidence" value="ECO:0007669"/>
    <property type="project" value="TreeGrafter"/>
</dbReference>
<dbReference type="GO" id="GO:0009073">
    <property type="term" value="P:aromatic amino acid family biosynthetic process"/>
    <property type="evidence" value="ECO:0007669"/>
    <property type="project" value="UniProtKB-KW"/>
</dbReference>
<evidence type="ECO:0000256" key="5">
    <source>
        <dbReference type="ARBA" id="ARBA00022679"/>
    </source>
</evidence>
<reference evidence="10 11" key="1">
    <citation type="submission" date="2019-10" db="EMBL/GenBank/DDBJ databases">
        <title>Alcanivorax sp.PA15-N-34 draft genome sequence.</title>
        <authorList>
            <person name="Liao X."/>
            <person name="Shao Z."/>
        </authorList>
    </citation>
    <scope>NUCLEOTIDE SEQUENCE [LARGE SCALE GENOMIC DNA]</scope>
    <source>
        <strain evidence="10 11">PA15-N-34</strain>
    </source>
</reference>
<dbReference type="SUPFAM" id="SSF51569">
    <property type="entry name" value="Aldolase"/>
    <property type="match status" value="1"/>
</dbReference>
<evidence type="ECO:0000256" key="6">
    <source>
        <dbReference type="ARBA" id="ARBA00023141"/>
    </source>
</evidence>
<dbReference type="FunFam" id="3.20.20.70:FF:000005">
    <property type="entry name" value="Phospho-2-dehydro-3-deoxyheptonate aldolase"/>
    <property type="match status" value="1"/>
</dbReference>
<dbReference type="EMBL" id="WIRE01000001">
    <property type="protein sequence ID" value="MQX53009.1"/>
    <property type="molecule type" value="Genomic_DNA"/>
</dbReference>
<evidence type="ECO:0000256" key="4">
    <source>
        <dbReference type="ARBA" id="ARBA00022605"/>
    </source>
</evidence>
<dbReference type="NCBIfam" id="NF009395">
    <property type="entry name" value="PRK12755.1"/>
    <property type="match status" value="1"/>
</dbReference>
<dbReference type="RefSeq" id="WP_153500079.1">
    <property type="nucleotide sequence ID" value="NZ_WIRE01000001.1"/>
</dbReference>
<proteinExistence type="inferred from homology"/>
<evidence type="ECO:0000256" key="3">
    <source>
        <dbReference type="ARBA" id="ARBA00007985"/>
    </source>
</evidence>
<dbReference type="NCBIfam" id="TIGR00034">
    <property type="entry name" value="aroFGH"/>
    <property type="match status" value="1"/>
</dbReference>
<dbReference type="GO" id="GO:0008652">
    <property type="term" value="P:amino acid biosynthetic process"/>
    <property type="evidence" value="ECO:0007669"/>
    <property type="project" value="UniProtKB-KW"/>
</dbReference>
<dbReference type="Pfam" id="PF00793">
    <property type="entry name" value="DAHP_synth_1"/>
    <property type="match status" value="1"/>
</dbReference>
<dbReference type="PIRSF" id="PIRSF001361">
    <property type="entry name" value="DAHP_synthase"/>
    <property type="match status" value="1"/>
</dbReference>
<accession>A0A6N7LRH4</accession>
<dbReference type="Proteomes" id="UP000469421">
    <property type="component" value="Unassembled WGS sequence"/>
</dbReference>
<comment type="caution">
    <text evidence="10">The sequence shown here is derived from an EMBL/GenBank/DDBJ whole genome shotgun (WGS) entry which is preliminary data.</text>
</comment>
<dbReference type="GO" id="GO:0009423">
    <property type="term" value="P:chorismate biosynthetic process"/>
    <property type="evidence" value="ECO:0007669"/>
    <property type="project" value="UniProtKB-UniPathway"/>
</dbReference>
<name>A0A6N7LRH4_9GAMM</name>
<dbReference type="Gene3D" id="3.20.20.70">
    <property type="entry name" value="Aldolase class I"/>
    <property type="match status" value="1"/>
</dbReference>
<comment type="pathway">
    <text evidence="2 8">Metabolic intermediate biosynthesis; chorismate biosynthesis; chorismate from D-erythrose 4-phosphate and phosphoenolpyruvate: step 1/7.</text>
</comment>
<comment type="function">
    <text evidence="1 8">Stereospecific condensation of phosphoenolpyruvate (PEP) and D-erythrose-4-phosphate (E4P) giving rise to 3-deoxy-D-arabino-heptulosonate-7-phosphate (DAHP).</text>
</comment>
<comment type="similarity">
    <text evidence="3 8">Belongs to the class-I DAHP synthase family.</text>
</comment>
<protein>
    <recommendedName>
        <fullName evidence="8">Phospho-2-dehydro-3-deoxyheptonate aldolase</fullName>
        <ecNumber evidence="8">2.5.1.54</ecNumber>
    </recommendedName>
</protein>
<dbReference type="GO" id="GO:0003849">
    <property type="term" value="F:3-deoxy-7-phosphoheptulonate synthase activity"/>
    <property type="evidence" value="ECO:0007669"/>
    <property type="project" value="UniProtKB-EC"/>
</dbReference>
<evidence type="ECO:0000259" key="9">
    <source>
        <dbReference type="Pfam" id="PF00793"/>
    </source>
</evidence>
<dbReference type="UniPathway" id="UPA00053">
    <property type="reaction ID" value="UER00084"/>
</dbReference>
<feature type="domain" description="DAHP synthetase I/KDSA" evidence="9">
    <location>
        <begin position="46"/>
        <end position="340"/>
    </location>
</feature>
<evidence type="ECO:0000256" key="7">
    <source>
        <dbReference type="ARBA" id="ARBA00047508"/>
    </source>
</evidence>
<evidence type="ECO:0000256" key="2">
    <source>
        <dbReference type="ARBA" id="ARBA00004688"/>
    </source>
</evidence>
<keyword evidence="11" id="KW-1185">Reference proteome</keyword>
<evidence type="ECO:0000256" key="1">
    <source>
        <dbReference type="ARBA" id="ARBA00003726"/>
    </source>
</evidence>
<gene>
    <name evidence="10" type="ORF">GFN93_07080</name>
</gene>
<comment type="catalytic activity">
    <reaction evidence="7 8">
        <text>D-erythrose 4-phosphate + phosphoenolpyruvate + H2O = 7-phospho-2-dehydro-3-deoxy-D-arabino-heptonate + phosphate</text>
        <dbReference type="Rhea" id="RHEA:14717"/>
        <dbReference type="ChEBI" id="CHEBI:15377"/>
        <dbReference type="ChEBI" id="CHEBI:16897"/>
        <dbReference type="ChEBI" id="CHEBI:43474"/>
        <dbReference type="ChEBI" id="CHEBI:58394"/>
        <dbReference type="ChEBI" id="CHEBI:58702"/>
        <dbReference type="EC" id="2.5.1.54"/>
    </reaction>
</comment>